<evidence type="ECO:0000313" key="7">
    <source>
        <dbReference type="EMBL" id="EFL20866.1"/>
    </source>
</evidence>
<keyword evidence="3 4" id="KW-0326">Glycosidase</keyword>
<keyword evidence="2 4" id="KW-0378">Hydrolase</keyword>
<dbReference type="InterPro" id="IPR011050">
    <property type="entry name" value="Pectin_lyase_fold/virulence"/>
</dbReference>
<sequence>MTRSTRLRTAVITAAAACLLAVAPQTATAQPGAADRTYDVRDYGATGDGTTLDDDAIDRAIDAAAAAPGRGTVLFPPGTYKSRTLHLKSDITLHLAKGATLLAAAGGMDEAEPNPWDAYQDFGHSHFRNALLTGENIHHLAITGSGTLDGEGLGTSNTLEPGVGDKILSLKRCADLDIQDVTFTRGGHFALLLNGCDGVRMTRTKVLTSTDRDAVNLINSRHVDIGQSRIEGRDDGVVLKSDYALGRTYTSQDVRVHDSDVLSTENNALQFGSETCGDFRDIRFDRLRIGGGGKAAIGIVSMDGADISDVRYSDITMTKGATPVFIKIGDRKRCPGAPPAGRIHDIRFRNVTGTGLTHPVTGVDYTSTITGAPGADVEDITFDRVRLTVPGGHPASDAELVPGEFLTDYVPKTYGVRPSYGWWIRHAKGITFTNSAVTTDTNDDRPAFIADDGVGITLDRVTAGRGTASPYDVGFSGVTGPVVRHSTTTDGEALRIRTTG</sequence>
<gene>
    <name evidence="7" type="ORF">SSOG_00578</name>
</gene>
<dbReference type="Gene3D" id="2.160.20.10">
    <property type="entry name" value="Single-stranded right-handed beta-helix, Pectin lyase-like"/>
    <property type="match status" value="1"/>
</dbReference>
<evidence type="ECO:0000259" key="6">
    <source>
        <dbReference type="Pfam" id="PF12708"/>
    </source>
</evidence>
<evidence type="ECO:0000256" key="4">
    <source>
        <dbReference type="RuleBase" id="RU361169"/>
    </source>
</evidence>
<keyword evidence="5" id="KW-0732">Signal</keyword>
<dbReference type="AlphaFoldDB" id="D9WCB9"/>
<feature type="signal peptide" evidence="5">
    <location>
        <begin position="1"/>
        <end position="29"/>
    </location>
</feature>
<dbReference type="EMBL" id="GG657754">
    <property type="protein sequence ID" value="EFL20866.1"/>
    <property type="molecule type" value="Genomic_DNA"/>
</dbReference>
<feature type="domain" description="Rhamnogalacturonase A/B/Epimerase-like pectate lyase" evidence="6">
    <location>
        <begin position="39"/>
        <end position="94"/>
    </location>
</feature>
<name>D9WCB9_9ACTN</name>
<evidence type="ECO:0000256" key="1">
    <source>
        <dbReference type="ARBA" id="ARBA00008834"/>
    </source>
</evidence>
<proteinExistence type="inferred from homology"/>
<dbReference type="HOGENOM" id="CLU_016031_8_4_11"/>
<organism evidence="7 8">
    <name type="scientific">Streptomyces himastatinicus ATCC 53653</name>
    <dbReference type="NCBI Taxonomy" id="457427"/>
    <lineage>
        <taxon>Bacteria</taxon>
        <taxon>Bacillati</taxon>
        <taxon>Actinomycetota</taxon>
        <taxon>Actinomycetes</taxon>
        <taxon>Kitasatosporales</taxon>
        <taxon>Streptomycetaceae</taxon>
        <taxon>Streptomyces</taxon>
        <taxon>Streptomyces violaceusniger group</taxon>
    </lineage>
</organism>
<protein>
    <submittedName>
        <fullName evidence="7">Exo-poly-alpha-D-galacturonosidase</fullName>
    </submittedName>
</protein>
<evidence type="ECO:0000256" key="3">
    <source>
        <dbReference type="ARBA" id="ARBA00023295"/>
    </source>
</evidence>
<evidence type="ECO:0000313" key="8">
    <source>
        <dbReference type="Proteomes" id="UP000003963"/>
    </source>
</evidence>
<dbReference type="OrthoDB" id="3196343at2"/>
<dbReference type="GO" id="GO:0004650">
    <property type="term" value="F:polygalacturonase activity"/>
    <property type="evidence" value="ECO:0007669"/>
    <property type="project" value="InterPro"/>
</dbReference>
<dbReference type="RefSeq" id="WP_009712688.1">
    <property type="nucleotide sequence ID" value="NZ_GG657754.1"/>
</dbReference>
<dbReference type="Pfam" id="PF12708">
    <property type="entry name" value="Pect-lyase_RHGA_epim"/>
    <property type="match status" value="1"/>
</dbReference>
<reference evidence="7 8" key="1">
    <citation type="submission" date="2009-02" db="EMBL/GenBank/DDBJ databases">
        <title>Annotation of Streptomyces hygroscopicus strain ATCC 53653.</title>
        <authorList>
            <consortium name="The Broad Institute Genome Sequencing Platform"/>
            <consortium name="Broad Institute Microbial Sequencing Center"/>
            <person name="Fischbach M."/>
            <person name="Godfrey P."/>
            <person name="Ward D."/>
            <person name="Young S."/>
            <person name="Zeng Q."/>
            <person name="Koehrsen M."/>
            <person name="Alvarado L."/>
            <person name="Berlin A.M."/>
            <person name="Bochicchio J."/>
            <person name="Borenstein D."/>
            <person name="Chapman S.B."/>
            <person name="Chen Z."/>
            <person name="Engels R."/>
            <person name="Freedman E."/>
            <person name="Gellesch M."/>
            <person name="Goldberg J."/>
            <person name="Griggs A."/>
            <person name="Gujja S."/>
            <person name="Heilman E.R."/>
            <person name="Heiman D.I."/>
            <person name="Hepburn T.A."/>
            <person name="Howarth C."/>
            <person name="Jen D."/>
            <person name="Larson L."/>
            <person name="Lewis B."/>
            <person name="Mehta T."/>
            <person name="Park D."/>
            <person name="Pearson M."/>
            <person name="Richards J."/>
            <person name="Roberts A."/>
            <person name="Saif S."/>
            <person name="Shea T.D."/>
            <person name="Shenoy N."/>
            <person name="Sisk P."/>
            <person name="Stolte C."/>
            <person name="Sykes S.N."/>
            <person name="Thomson T."/>
            <person name="Walk T."/>
            <person name="White J."/>
            <person name="Yandava C."/>
            <person name="Straight P."/>
            <person name="Clardy J."/>
            <person name="Hung D."/>
            <person name="Kolter R."/>
            <person name="Mekalanos J."/>
            <person name="Walker S."/>
            <person name="Walsh C.T."/>
            <person name="Wieland-Brown L.C."/>
            <person name="Haas B."/>
            <person name="Nusbaum C."/>
            <person name="Birren B."/>
        </authorList>
    </citation>
    <scope>NUCLEOTIDE SEQUENCE [LARGE SCALE GENOMIC DNA]</scope>
    <source>
        <strain evidence="7 8">ATCC 53653</strain>
    </source>
</reference>
<evidence type="ECO:0000256" key="5">
    <source>
        <dbReference type="SAM" id="SignalP"/>
    </source>
</evidence>
<dbReference type="Proteomes" id="UP000003963">
    <property type="component" value="Unassembled WGS sequence"/>
</dbReference>
<accession>D9WCB9</accession>
<comment type="similarity">
    <text evidence="1 4">Belongs to the glycosyl hydrolase 28 family.</text>
</comment>
<dbReference type="InterPro" id="IPR012334">
    <property type="entry name" value="Pectin_lyas_fold"/>
</dbReference>
<keyword evidence="8" id="KW-1185">Reference proteome</keyword>
<dbReference type="STRING" id="457427.SSOG_00578"/>
<dbReference type="InterPro" id="IPR051801">
    <property type="entry name" value="GH28_Enzymes"/>
</dbReference>
<dbReference type="InterPro" id="IPR024535">
    <property type="entry name" value="RHGA/B-epi-like_pectate_lyase"/>
</dbReference>
<dbReference type="Pfam" id="PF00295">
    <property type="entry name" value="Glyco_hydro_28"/>
    <property type="match status" value="1"/>
</dbReference>
<dbReference type="InterPro" id="IPR000743">
    <property type="entry name" value="Glyco_hydro_28"/>
</dbReference>
<evidence type="ECO:0000256" key="2">
    <source>
        <dbReference type="ARBA" id="ARBA00022801"/>
    </source>
</evidence>
<feature type="chain" id="PRO_5003131137" evidence="5">
    <location>
        <begin position="30"/>
        <end position="500"/>
    </location>
</feature>
<dbReference type="PANTHER" id="PTHR31339">
    <property type="entry name" value="PECTIN LYASE-RELATED"/>
    <property type="match status" value="1"/>
</dbReference>
<dbReference type="SUPFAM" id="SSF51126">
    <property type="entry name" value="Pectin lyase-like"/>
    <property type="match status" value="1"/>
</dbReference>
<dbReference type="GO" id="GO:0005975">
    <property type="term" value="P:carbohydrate metabolic process"/>
    <property type="evidence" value="ECO:0007669"/>
    <property type="project" value="InterPro"/>
</dbReference>
<dbReference type="PANTHER" id="PTHR31339:SF9">
    <property type="entry name" value="PLASMIN AND FIBRONECTIN-BINDING PROTEIN A"/>
    <property type="match status" value="1"/>
</dbReference>